<sequence>MTTAAAPDAALVIAETRAWVRHAVIGLNLCPFAKAVESKGQVRYVVSDATDEDALLAALCEEMHRLAKGDPAEIDTTLLIHPQVLGDFLDYNDFLEAADAAVEELGYAGVLQVASFHPDYQFEGTEADDVSNATNRSPYPTLHLLREDSVDRAVMAFPEAESIFEDNMRTLEQLGAEGWAELQQQCRRDAAGGASS</sequence>
<dbReference type="OrthoDB" id="277390at2"/>
<accession>A0A4Q7W1H4</accession>
<dbReference type="Pfam" id="PF07209">
    <property type="entry name" value="DUF1415"/>
    <property type="match status" value="1"/>
</dbReference>
<reference evidence="1 2" key="1">
    <citation type="submission" date="2019-02" db="EMBL/GenBank/DDBJ databases">
        <title>Genomic Encyclopedia of Type Strains, Phase IV (KMG-IV): sequencing the most valuable type-strain genomes for metagenomic binning, comparative biology and taxonomic classification.</title>
        <authorList>
            <person name="Goeker M."/>
        </authorList>
    </citation>
    <scope>NUCLEOTIDE SEQUENCE [LARGE SCALE GENOMIC DNA]</scope>
    <source>
        <strain evidence="1 2">DSM 19570</strain>
    </source>
</reference>
<name>A0A4Q7W1H4_9BURK</name>
<organism evidence="1 2">
    <name type="scientific">Rivibacter subsaxonicus</name>
    <dbReference type="NCBI Taxonomy" id="457575"/>
    <lineage>
        <taxon>Bacteria</taxon>
        <taxon>Pseudomonadati</taxon>
        <taxon>Pseudomonadota</taxon>
        <taxon>Betaproteobacteria</taxon>
        <taxon>Burkholderiales</taxon>
        <taxon>Rivibacter</taxon>
    </lineage>
</organism>
<dbReference type="AlphaFoldDB" id="A0A4Q7W1H4"/>
<proteinExistence type="predicted"/>
<evidence type="ECO:0008006" key="3">
    <source>
        <dbReference type="Google" id="ProtNLM"/>
    </source>
</evidence>
<dbReference type="InterPro" id="IPR009858">
    <property type="entry name" value="DUF1415"/>
</dbReference>
<dbReference type="EMBL" id="SHKP01000004">
    <property type="protein sequence ID" value="RZU02990.1"/>
    <property type="molecule type" value="Genomic_DNA"/>
</dbReference>
<protein>
    <recommendedName>
        <fullName evidence="3">PRELI/MSF1 domain-containing protein</fullName>
    </recommendedName>
</protein>
<dbReference type="RefSeq" id="WP_130430701.1">
    <property type="nucleotide sequence ID" value="NZ_SHKP01000004.1"/>
</dbReference>
<dbReference type="Proteomes" id="UP000293671">
    <property type="component" value="Unassembled WGS sequence"/>
</dbReference>
<evidence type="ECO:0000313" key="1">
    <source>
        <dbReference type="EMBL" id="RZU02990.1"/>
    </source>
</evidence>
<keyword evidence="2" id="KW-1185">Reference proteome</keyword>
<evidence type="ECO:0000313" key="2">
    <source>
        <dbReference type="Proteomes" id="UP000293671"/>
    </source>
</evidence>
<gene>
    <name evidence="1" type="ORF">EV670_1021</name>
</gene>
<comment type="caution">
    <text evidence="1">The sequence shown here is derived from an EMBL/GenBank/DDBJ whole genome shotgun (WGS) entry which is preliminary data.</text>
</comment>